<name>A0A9D1VCF8_9BACT</name>
<dbReference type="Proteomes" id="UP000823964">
    <property type="component" value="Unassembled WGS sequence"/>
</dbReference>
<gene>
    <name evidence="1" type="ORF">H9862_06520</name>
</gene>
<organism evidence="1 2">
    <name type="scientific">Candidatus Akkermansia intestinigallinarum</name>
    <dbReference type="NCBI Taxonomy" id="2838431"/>
    <lineage>
        <taxon>Bacteria</taxon>
        <taxon>Pseudomonadati</taxon>
        <taxon>Verrucomicrobiota</taxon>
        <taxon>Verrucomicrobiia</taxon>
        <taxon>Verrucomicrobiales</taxon>
        <taxon>Akkermansiaceae</taxon>
        <taxon>Akkermansia</taxon>
    </lineage>
</organism>
<protein>
    <submittedName>
        <fullName evidence="1">Uncharacterized protein</fullName>
    </submittedName>
</protein>
<dbReference type="EMBL" id="DXFQ01000118">
    <property type="protein sequence ID" value="HIX20234.1"/>
    <property type="molecule type" value="Genomic_DNA"/>
</dbReference>
<dbReference type="AlphaFoldDB" id="A0A9D1VCF8"/>
<reference evidence="1" key="1">
    <citation type="journal article" date="2021" name="PeerJ">
        <title>Extensive microbial diversity within the chicken gut microbiome revealed by metagenomics and culture.</title>
        <authorList>
            <person name="Gilroy R."/>
            <person name="Ravi A."/>
            <person name="Getino M."/>
            <person name="Pursley I."/>
            <person name="Horton D.L."/>
            <person name="Alikhan N.F."/>
            <person name="Baker D."/>
            <person name="Gharbi K."/>
            <person name="Hall N."/>
            <person name="Watson M."/>
            <person name="Adriaenssens E.M."/>
            <person name="Foster-Nyarko E."/>
            <person name="Jarju S."/>
            <person name="Secka A."/>
            <person name="Antonio M."/>
            <person name="Oren A."/>
            <person name="Chaudhuri R.R."/>
            <person name="La Ragione R."/>
            <person name="Hildebrand F."/>
            <person name="Pallen M.J."/>
        </authorList>
    </citation>
    <scope>NUCLEOTIDE SEQUENCE</scope>
    <source>
        <strain evidence="1">14975</strain>
    </source>
</reference>
<sequence>MKPVFYEIGALLTLVGSALGAAIRPGVPCPEARAPWCTAAEWEVVGQPEPAGQGDELCAEELGVRQLAEAAGSAAGEKPADEGASAAQALELGREMLRTTNELWFLLAGISNRESADEAALRFTQLSTQLSELDTKLTAACMEYEVLVSPEAAELLNMRIAPAFEDLGEEFMSLCRVRCYNSERLVAAFRAASNAGLFPDDDIEFLDEVKPPLSASEERTELQRLKSLIEPDTAVLRALAEVRDADSAKRSIAELRRLNSALTALIPTADVVDRPFADLNTERVRETCVPLETILWSIRAEIVRIAGLPGYDTSPYDDFSDTLDAVFESMNKTHSLWFRNVFDASFRIDLADALEEGCSSGK</sequence>
<evidence type="ECO:0000313" key="1">
    <source>
        <dbReference type="EMBL" id="HIX20234.1"/>
    </source>
</evidence>
<accession>A0A9D1VCF8</accession>
<reference evidence="1" key="2">
    <citation type="submission" date="2021-04" db="EMBL/GenBank/DDBJ databases">
        <authorList>
            <person name="Gilroy R."/>
        </authorList>
    </citation>
    <scope>NUCLEOTIDE SEQUENCE</scope>
    <source>
        <strain evidence="1">14975</strain>
    </source>
</reference>
<evidence type="ECO:0000313" key="2">
    <source>
        <dbReference type="Proteomes" id="UP000823964"/>
    </source>
</evidence>
<comment type="caution">
    <text evidence="1">The sequence shown here is derived from an EMBL/GenBank/DDBJ whole genome shotgun (WGS) entry which is preliminary data.</text>
</comment>
<proteinExistence type="predicted"/>